<proteinExistence type="predicted"/>
<dbReference type="RefSeq" id="XP_958576.1">
    <property type="nucleotide sequence ID" value="XM_953483.1"/>
</dbReference>
<dbReference type="HOGENOM" id="CLU_2655103_0_0_1"/>
<dbReference type="AlphaFoldDB" id="Q7S1V9"/>
<dbReference type="InParanoid" id="Q7S1V9"/>
<dbReference type="EMBL" id="CM002241">
    <property type="protein sequence ID" value="EAA29340.1"/>
    <property type="molecule type" value="Genomic_DNA"/>
</dbReference>
<feature type="region of interest" description="Disordered" evidence="1">
    <location>
        <begin position="1"/>
        <end position="79"/>
    </location>
</feature>
<feature type="compositionally biased region" description="Basic and acidic residues" evidence="1">
    <location>
        <begin position="23"/>
        <end position="36"/>
    </location>
</feature>
<keyword evidence="3" id="KW-1185">Reference proteome</keyword>
<dbReference type="GeneID" id="3874730"/>
<feature type="compositionally biased region" description="Basic and acidic residues" evidence="1">
    <location>
        <begin position="58"/>
        <end position="72"/>
    </location>
</feature>
<gene>
    <name evidence="2" type="ORF">NCU05962</name>
</gene>
<evidence type="ECO:0000313" key="2">
    <source>
        <dbReference type="EMBL" id="EAA29340.1"/>
    </source>
</evidence>
<dbReference type="OrthoDB" id="4586946at2759"/>
<dbReference type="VEuPathDB" id="FungiDB:NCU05962"/>
<sequence>MSSKPTGTPSSKKPKPLFILPKSHFDKAKSSEDALSKRPPTPYYPPARQSEGESSGVGDEKGKDHQKEDVKDAKKKQNN</sequence>
<organism evidence="2 3">
    <name type="scientific">Neurospora crassa (strain ATCC 24698 / 74-OR23-1A / CBS 708.71 / DSM 1257 / FGSC 987)</name>
    <dbReference type="NCBI Taxonomy" id="367110"/>
    <lineage>
        <taxon>Eukaryota</taxon>
        <taxon>Fungi</taxon>
        <taxon>Dikarya</taxon>
        <taxon>Ascomycota</taxon>
        <taxon>Pezizomycotina</taxon>
        <taxon>Sordariomycetes</taxon>
        <taxon>Sordariomycetidae</taxon>
        <taxon>Sordariales</taxon>
        <taxon>Sordariaceae</taxon>
        <taxon>Neurospora</taxon>
    </lineage>
</organism>
<evidence type="ECO:0000256" key="1">
    <source>
        <dbReference type="SAM" id="MobiDB-lite"/>
    </source>
</evidence>
<dbReference type="Proteomes" id="UP000001805">
    <property type="component" value="Chromosome 5, Linkage Group VI"/>
</dbReference>
<evidence type="ECO:0000313" key="3">
    <source>
        <dbReference type="Proteomes" id="UP000001805"/>
    </source>
</evidence>
<feature type="compositionally biased region" description="Low complexity" evidence="1">
    <location>
        <begin position="1"/>
        <end position="11"/>
    </location>
</feature>
<dbReference type="PaxDb" id="5141-EFNCRP00000001617"/>
<reference evidence="2 3" key="1">
    <citation type="journal article" date="2003" name="Nature">
        <title>The genome sequence of the filamentous fungus Neurospora crassa.</title>
        <authorList>
            <person name="Galagan J.E."/>
            <person name="Calvo S.E."/>
            <person name="Borkovich K.A."/>
            <person name="Selker E.U."/>
            <person name="Read N.D."/>
            <person name="Jaffe D."/>
            <person name="FitzHugh W."/>
            <person name="Ma L.J."/>
            <person name="Smirnov S."/>
            <person name="Purcell S."/>
            <person name="Rehman B."/>
            <person name="Elkins T."/>
            <person name="Engels R."/>
            <person name="Wang S."/>
            <person name="Nielsen C.B."/>
            <person name="Butler J."/>
            <person name="Endrizzi M."/>
            <person name="Qui D."/>
            <person name="Ianakiev P."/>
            <person name="Bell-Pedersen D."/>
            <person name="Nelson M.A."/>
            <person name="Werner-Washburne M."/>
            <person name="Selitrennikoff C.P."/>
            <person name="Kinsey J.A."/>
            <person name="Braun E.L."/>
            <person name="Zelter A."/>
            <person name="Schulte U."/>
            <person name="Kothe G.O."/>
            <person name="Jedd G."/>
            <person name="Mewes W."/>
            <person name="Staben C."/>
            <person name="Marcotte E."/>
            <person name="Greenberg D."/>
            <person name="Roy A."/>
            <person name="Foley K."/>
            <person name="Naylor J."/>
            <person name="Stange-Thomann N."/>
            <person name="Barrett R."/>
            <person name="Gnerre S."/>
            <person name="Kamal M."/>
            <person name="Kamvysselis M."/>
            <person name="Mauceli E."/>
            <person name="Bielke C."/>
            <person name="Rudd S."/>
            <person name="Frishman D."/>
            <person name="Krystofova S."/>
            <person name="Rasmussen C."/>
            <person name="Metzenberg R.L."/>
            <person name="Perkins D.D."/>
            <person name="Kroken S."/>
            <person name="Cogoni C."/>
            <person name="Macino G."/>
            <person name="Catcheside D."/>
            <person name="Li W."/>
            <person name="Pratt R.J."/>
            <person name="Osmani S.A."/>
            <person name="DeSouza C.P."/>
            <person name="Glass L."/>
            <person name="Orbach M.J."/>
            <person name="Berglund J.A."/>
            <person name="Voelker R."/>
            <person name="Yarden O."/>
            <person name="Plamann M."/>
            <person name="Seiler S."/>
            <person name="Dunlap J."/>
            <person name="Radford A."/>
            <person name="Aramayo R."/>
            <person name="Natvig D.O."/>
            <person name="Alex L.A."/>
            <person name="Mannhaupt G."/>
            <person name="Ebbole D.J."/>
            <person name="Freitag M."/>
            <person name="Paulsen I."/>
            <person name="Sachs M.S."/>
            <person name="Lander E.S."/>
            <person name="Nusbaum C."/>
            <person name="Birren B."/>
        </authorList>
    </citation>
    <scope>NUCLEOTIDE SEQUENCE [LARGE SCALE GENOMIC DNA]</scope>
    <source>
        <strain evidence="3">ATCC 24698 / 74-OR23-1A / CBS 708.71 / DSM 1257 / FGSC 987</strain>
    </source>
</reference>
<accession>Q7S1V9</accession>
<dbReference type="KEGG" id="ncr:NCU05962"/>
<name>Q7S1V9_NEUCR</name>
<protein>
    <submittedName>
        <fullName evidence="2">Uncharacterized protein</fullName>
    </submittedName>
</protein>